<keyword evidence="2" id="KW-0808">Transferase</keyword>
<dbReference type="InterPro" id="IPR023213">
    <property type="entry name" value="CAT-like_dom_sf"/>
</dbReference>
<dbReference type="PANTHER" id="PTHR31642">
    <property type="entry name" value="TRICHOTHECENE 3-O-ACETYLTRANSFERASE"/>
    <property type="match status" value="1"/>
</dbReference>
<dbReference type="InterPro" id="IPR050317">
    <property type="entry name" value="Plant_Fungal_Acyltransferase"/>
</dbReference>
<accession>A0A5B8EG50</accession>
<dbReference type="Pfam" id="PF02458">
    <property type="entry name" value="Transferase"/>
    <property type="match status" value="1"/>
</dbReference>
<evidence type="ECO:0000256" key="1">
    <source>
        <dbReference type="ARBA" id="ARBA00009861"/>
    </source>
</evidence>
<organism evidence="4">
    <name type="scientific">Phacelia campanularia</name>
    <dbReference type="NCBI Taxonomy" id="79382"/>
    <lineage>
        <taxon>Eukaryota</taxon>
        <taxon>Viridiplantae</taxon>
        <taxon>Streptophyta</taxon>
        <taxon>Embryophyta</taxon>
        <taxon>Tracheophyta</taxon>
        <taxon>Spermatophyta</taxon>
        <taxon>Magnoliopsida</taxon>
        <taxon>eudicotyledons</taxon>
        <taxon>Gunneridae</taxon>
        <taxon>Pentapetalae</taxon>
        <taxon>asterids</taxon>
        <taxon>lamiids</taxon>
        <taxon>Boraginales</taxon>
        <taxon>Hydrophyllaceae</taxon>
        <taxon>Phacelia</taxon>
    </lineage>
</organism>
<evidence type="ECO:0000256" key="2">
    <source>
        <dbReference type="ARBA" id="ARBA00022679"/>
    </source>
</evidence>
<proteinExistence type="evidence at transcript level"/>
<protein>
    <submittedName>
        <fullName evidence="4">Rosmarinic acid synthase</fullName>
    </submittedName>
</protein>
<dbReference type="EMBL" id="MH878833">
    <property type="protein sequence ID" value="QDF44407.1"/>
    <property type="molecule type" value="mRNA"/>
</dbReference>
<dbReference type="AlphaFoldDB" id="A0A5B8EG50"/>
<dbReference type="FunFam" id="3.30.559.10:FF:000008">
    <property type="entry name" value="Tryptamine hydroxycinnamoyl transferase"/>
    <property type="match status" value="1"/>
</dbReference>
<sequence>MVAEKTSQTPPPIPPPIAKAKHIVKPAEPTPEHAMYLSGCDQIAAVTHTPTVYFYRPTTTSLSEASQILRDSLSKALVIFYPIAGRVRWAEKGRVELHCNGEGVLVVEAESEATIEDYGDFIPTPEIRALIPTIDLTITPINELPLCVFQITKFRCGGICVGMGISHSVGDGQSCLHFIGEWTKIARGEELEAINKPYVDRSILQQVETLAEPIFQHPEFESPPLLIGKDDNLEERKKPTTVTMLKITKEQVEHLKNIANEDKPADDARGYSRFDGLGGHIWRSACKARGLKHEQQTRLDVPADIRYRLNPPLPKKYFGNTIVRAAAFATVGDLLTKPLSYAASRLRGTAENLTDEYIKSYLAFIKNVPDVSKYRNFHTVGCALGGFYGNPNMESTSWMGLPMYGADFGWGKEIHMGPGAVGFDGKFFVLPTRDGDGSFNVLIRLQVEHMDAFKKFFYEDM</sequence>
<evidence type="ECO:0000313" key="4">
    <source>
        <dbReference type="EMBL" id="QDF44407.1"/>
    </source>
</evidence>
<reference evidence="4" key="1">
    <citation type="journal article" date="2019" name="J. Biol. Chem.">
        <title>Independent evolution of rosmarinic acid biosynthesis in two sister families under the Lamiids clade of flowering plants.</title>
        <authorList>
            <person name="Levsh O."/>
            <person name="Pluskal T."/>
            <person name="Carballo V."/>
            <person name="Mitchell A.J."/>
            <person name="Weng J.-K."/>
        </authorList>
    </citation>
    <scope>NUCLEOTIDE SEQUENCE</scope>
</reference>
<name>A0A5B8EG50_9ASTE</name>
<dbReference type="Gene3D" id="3.30.559.10">
    <property type="entry name" value="Chloramphenicol acetyltransferase-like domain"/>
    <property type="match status" value="2"/>
</dbReference>
<dbReference type="GO" id="GO:0016747">
    <property type="term" value="F:acyltransferase activity, transferring groups other than amino-acyl groups"/>
    <property type="evidence" value="ECO:0007669"/>
    <property type="project" value="TreeGrafter"/>
</dbReference>
<evidence type="ECO:0000256" key="3">
    <source>
        <dbReference type="ARBA" id="ARBA00023315"/>
    </source>
</evidence>
<dbReference type="PANTHER" id="PTHR31642:SF324">
    <property type="entry name" value="SPERMIDINE HYDROXYCINNAMOYL TRANSFERASE"/>
    <property type="match status" value="1"/>
</dbReference>
<keyword evidence="3" id="KW-0012">Acyltransferase</keyword>
<comment type="similarity">
    <text evidence="1">Belongs to the plant acyltransferase family.</text>
</comment>